<organism evidence="1 2">
    <name type="scientific">candidate division NPL-UPA2 bacterium Unc8</name>
    <dbReference type="NCBI Taxonomy" id="1980939"/>
    <lineage>
        <taxon>Bacteria</taxon>
    </lineage>
</organism>
<name>A0A399FWZ5_UNCN2</name>
<evidence type="ECO:0000313" key="1">
    <source>
        <dbReference type="EMBL" id="RII00567.1"/>
    </source>
</evidence>
<reference evidence="1 2" key="1">
    <citation type="submission" date="2018-08" db="EMBL/GenBank/DDBJ databases">
        <title>Draft genome of candidate division NPL-UPA2 bacterium Unc8 that adapted to ultra-basic serpentinizing groundwater.</title>
        <authorList>
            <person name="Ishii S."/>
            <person name="Suzuki S."/>
            <person name="Nealson K.H."/>
        </authorList>
    </citation>
    <scope>NUCLEOTIDE SEQUENCE [LARGE SCALE GENOMIC DNA]</scope>
    <source>
        <strain evidence="1">Unc8</strain>
    </source>
</reference>
<gene>
    <name evidence="1" type="ORF">B9J77_02240</name>
</gene>
<dbReference type="AlphaFoldDB" id="A0A399FWZ5"/>
<dbReference type="Proteomes" id="UP000266287">
    <property type="component" value="Unassembled WGS sequence"/>
</dbReference>
<accession>A0A399FWZ5</accession>
<proteinExistence type="predicted"/>
<dbReference type="EMBL" id="NDHY01000003">
    <property type="protein sequence ID" value="RII00567.1"/>
    <property type="molecule type" value="Genomic_DNA"/>
</dbReference>
<evidence type="ECO:0000313" key="2">
    <source>
        <dbReference type="Proteomes" id="UP000266287"/>
    </source>
</evidence>
<protein>
    <submittedName>
        <fullName evidence="1">Uncharacterized protein</fullName>
    </submittedName>
</protein>
<comment type="caution">
    <text evidence="1">The sequence shown here is derived from an EMBL/GenBank/DDBJ whole genome shotgun (WGS) entry which is preliminary data.</text>
</comment>
<sequence>MHSFFLLSKLYYLIEPETFSLCSITFLLEIEAKYRKIATLISAILGGNIINIRELLLKTYFQEAFPH</sequence>